<comment type="caution">
    <text evidence="2">The sequence shown here is derived from an EMBL/GenBank/DDBJ whole genome shotgun (WGS) entry which is preliminary data.</text>
</comment>
<evidence type="ECO:0000313" key="3">
    <source>
        <dbReference type="Proteomes" id="UP001374584"/>
    </source>
</evidence>
<keyword evidence="1" id="KW-1133">Transmembrane helix</keyword>
<keyword evidence="3" id="KW-1185">Reference proteome</keyword>
<feature type="transmembrane region" description="Helical" evidence="1">
    <location>
        <begin position="12"/>
        <end position="34"/>
    </location>
</feature>
<reference evidence="2 3" key="1">
    <citation type="submission" date="2024-01" db="EMBL/GenBank/DDBJ databases">
        <title>The genomes of 5 underutilized Papilionoideae crops provide insights into root nodulation and disease resistanc.</title>
        <authorList>
            <person name="Jiang F."/>
        </authorList>
    </citation>
    <scope>NUCLEOTIDE SEQUENCE [LARGE SCALE GENOMIC DNA]</scope>
    <source>
        <strain evidence="2">JINMINGXINNONG_FW02</strain>
        <tissue evidence="2">Leaves</tissue>
    </source>
</reference>
<evidence type="ECO:0000313" key="2">
    <source>
        <dbReference type="EMBL" id="KAK7374981.1"/>
    </source>
</evidence>
<proteinExistence type="predicted"/>
<sequence length="67" mass="7664">MLIFNNLENNDTGREVFCVFGFCLAITKCSIFLIDYRVSISFQWTTSMQGLAYCFDSFPFTVLVTLA</sequence>
<organism evidence="2 3">
    <name type="scientific">Phaseolus coccineus</name>
    <name type="common">Scarlet runner bean</name>
    <name type="synonym">Phaseolus multiflorus</name>
    <dbReference type="NCBI Taxonomy" id="3886"/>
    <lineage>
        <taxon>Eukaryota</taxon>
        <taxon>Viridiplantae</taxon>
        <taxon>Streptophyta</taxon>
        <taxon>Embryophyta</taxon>
        <taxon>Tracheophyta</taxon>
        <taxon>Spermatophyta</taxon>
        <taxon>Magnoliopsida</taxon>
        <taxon>eudicotyledons</taxon>
        <taxon>Gunneridae</taxon>
        <taxon>Pentapetalae</taxon>
        <taxon>rosids</taxon>
        <taxon>fabids</taxon>
        <taxon>Fabales</taxon>
        <taxon>Fabaceae</taxon>
        <taxon>Papilionoideae</taxon>
        <taxon>50 kb inversion clade</taxon>
        <taxon>NPAAA clade</taxon>
        <taxon>indigoferoid/millettioid clade</taxon>
        <taxon>Phaseoleae</taxon>
        <taxon>Phaseolus</taxon>
    </lineage>
</organism>
<dbReference type="Proteomes" id="UP001374584">
    <property type="component" value="Unassembled WGS sequence"/>
</dbReference>
<gene>
    <name evidence="2" type="ORF">VNO80_08425</name>
</gene>
<evidence type="ECO:0000256" key="1">
    <source>
        <dbReference type="SAM" id="Phobius"/>
    </source>
</evidence>
<dbReference type="AlphaFoldDB" id="A0AAN9NLI4"/>
<keyword evidence="1" id="KW-0812">Transmembrane</keyword>
<dbReference type="EMBL" id="JAYMYR010000003">
    <property type="protein sequence ID" value="KAK7374981.1"/>
    <property type="molecule type" value="Genomic_DNA"/>
</dbReference>
<accession>A0AAN9NLI4</accession>
<keyword evidence="1" id="KW-0472">Membrane</keyword>
<name>A0AAN9NLI4_PHACN</name>
<protein>
    <submittedName>
        <fullName evidence="2">Uncharacterized protein</fullName>
    </submittedName>
</protein>